<dbReference type="Proteomes" id="UP001589590">
    <property type="component" value="Unassembled WGS sequence"/>
</dbReference>
<comment type="caution">
    <text evidence="1">The sequence shown here is derived from an EMBL/GenBank/DDBJ whole genome shotgun (WGS) entry which is preliminary data.</text>
</comment>
<accession>A0ABV5H4D2</accession>
<protein>
    <recommendedName>
        <fullName evidence="3">Baseplate protein J-like domain-containing protein</fullName>
    </recommendedName>
</protein>
<dbReference type="RefSeq" id="WP_290267609.1">
    <property type="nucleotide sequence ID" value="NZ_JAUFQP010000001.1"/>
</dbReference>
<keyword evidence="2" id="KW-1185">Reference proteome</keyword>
<name>A0ABV5H4D2_9FLAO</name>
<evidence type="ECO:0008006" key="3">
    <source>
        <dbReference type="Google" id="ProtNLM"/>
    </source>
</evidence>
<organism evidence="1 2">
    <name type="scientific">Algibacter miyuki</name>
    <dbReference type="NCBI Taxonomy" id="1306933"/>
    <lineage>
        <taxon>Bacteria</taxon>
        <taxon>Pseudomonadati</taxon>
        <taxon>Bacteroidota</taxon>
        <taxon>Flavobacteriia</taxon>
        <taxon>Flavobacteriales</taxon>
        <taxon>Flavobacteriaceae</taxon>
        <taxon>Algibacter</taxon>
    </lineage>
</organism>
<dbReference type="EMBL" id="JBHMFA010000033">
    <property type="protein sequence ID" value="MFB9106769.1"/>
    <property type="molecule type" value="Genomic_DNA"/>
</dbReference>
<gene>
    <name evidence="1" type="ORF">ACFFU1_17810</name>
</gene>
<proteinExistence type="predicted"/>
<evidence type="ECO:0000313" key="2">
    <source>
        <dbReference type="Proteomes" id="UP001589590"/>
    </source>
</evidence>
<sequence length="1249" mass="144283">MNTGSSRKSRKSKALSPDYIQLDERAMQDMIISTLAYAKNVNYYNENDRPDGDWESFFLNDPIFIIALISETDIISFKENNDAVNYKPLQNNSDPDTTIQVKASIKMKNVYQLVNTVRHWNQLLKKSNYKGTVVHEIDDLVKAIGTYITTINPLFSRLEKEDRYVDLPKEIRDKIFFDFNLEFNDTKISALPNIDMEGVFNILNQEFNNIYTDIIYFKESVSKKFQENLNLVHNHLPHIGLLLGFFKVFKYAQIELNNITKKHLDYYYRDLLQQKQIQDSQWHKTMVSCILSKGVENLILPKNTAFNFDIGFENDVLFTTKTVTQLNRATISDIKTIYKSTHEPFVTKHQTDAFQYNMLFKDDILKRIQARNAFQTNTFDDYPLIFGEENDSLAEVGFLISSPALILEKGNQVVTLELKFIDDLFNEHTSSCFAKLFNEELDIFLKKNPKITASEKEIKKTNLKENIKIRFFNQAFNIYITDDEGWKKIEYSKTTAKGKLVSIRIPLKSLSDQLISYNPDLHEGGFDAVWPCIKILLNNDATYHPYAFLKPGTLEYIRIIADVTDVSRLNLSNSNGEIDHTIPFAPFGAIPEIGSFLRIQNPIILQKNLSALSFSINWNGLPQLKDGFKTYYAEYNQEITNDSFKAFIAQTRNLDRTASVFKHIEFNLFESDAYRYLKNSRVIDVNLDDFQLNNKMVQVTAKSGEDKTSIYVILKRPNIGFGHQVFPQIYAKAAMESSRLFKRNVPLPNQPYTPIIDQLRVAYRNTAKESVLRKQDAESADVTLVHIHPFGHSVVFPGSIKSECFLLPQINKKGNLYIALQNIMPGDVVSIGFDLIPAVYIHSVIKVPRISWKYLCNNDWVDYTEMVLEEETKGLIKSGIIKVQIPYAVEFENTRMESGKFWIKVEFDGAEDINSRVKNIFTQAVDLTSKAKISRPDFDEKLRNNKLKISAIGHKDIDVITGPIHFESHDNKEDETMYYTRVSEQLRHKKRGVTHWDIERMVLDEFQQIEKVRVYGRNNYPNELVQGSNTQIVLIPKHNTSGNTFYQGNKLDVDTLNEIKNYIKSYVSPYMKIEVCNPVFESLKVRCRVQFFEVQKSRDLRDKLNEELVMFLSPDVMDFNNDILFDRSFTTTEILNFINGRPYVEKVTHFSVIQLVDVIDKHRVIDTEKDNGRFSSTTSEVNDDSKKIWELKTISAYAILTSAKKHHIEVLLPETDIETDLENKIQGIGDLSIGSDFVVINEKGVYIDD</sequence>
<reference evidence="1 2" key="1">
    <citation type="submission" date="2024-09" db="EMBL/GenBank/DDBJ databases">
        <authorList>
            <person name="Sun Q."/>
            <person name="Mori K."/>
        </authorList>
    </citation>
    <scope>NUCLEOTIDE SEQUENCE [LARGE SCALE GENOMIC DNA]</scope>
    <source>
        <strain evidence="1 2">CECT 8300</strain>
    </source>
</reference>
<evidence type="ECO:0000313" key="1">
    <source>
        <dbReference type="EMBL" id="MFB9106769.1"/>
    </source>
</evidence>